<evidence type="ECO:0000256" key="6">
    <source>
        <dbReference type="ARBA" id="ARBA00022801"/>
    </source>
</evidence>
<dbReference type="OrthoDB" id="5290748at2"/>
<evidence type="ECO:0000256" key="1">
    <source>
        <dbReference type="ARBA" id="ARBA00006521"/>
    </source>
</evidence>
<dbReference type="InterPro" id="IPR005122">
    <property type="entry name" value="Uracil-DNA_glycosylase-like"/>
</dbReference>
<dbReference type="NCBIfam" id="TIGR00758">
    <property type="entry name" value="UDG_fam4"/>
    <property type="match status" value="1"/>
</dbReference>
<dbReference type="PANTHER" id="PTHR33693:SF9">
    <property type="entry name" value="TYPE-4 URACIL-DNA GLYCOSYLASE"/>
    <property type="match status" value="1"/>
</dbReference>
<keyword evidence="5" id="KW-0227">DNA damage</keyword>
<accession>A0A1U9MGE2</accession>
<comment type="similarity">
    <text evidence="1">Belongs to the uracil-DNA glycosylase (UDG) superfamily. Type 4 (UDGa) family.</text>
</comment>
<dbReference type="Gene3D" id="3.40.470.10">
    <property type="entry name" value="Uracil-DNA glycosylase-like domain"/>
    <property type="match status" value="1"/>
</dbReference>
<dbReference type="EMBL" id="CP015625">
    <property type="protein sequence ID" value="AQT46779.1"/>
    <property type="molecule type" value="Genomic_DNA"/>
</dbReference>
<dbReference type="GO" id="GO:0097506">
    <property type="term" value="F:deaminated base DNA N-glycosylase activity"/>
    <property type="evidence" value="ECO:0007669"/>
    <property type="project" value="UniProtKB-ARBA"/>
</dbReference>
<evidence type="ECO:0000313" key="11">
    <source>
        <dbReference type="EMBL" id="AQT46779.1"/>
    </source>
</evidence>
<protein>
    <recommendedName>
        <fullName evidence="2">Type-4 uracil-DNA glycosylase</fullName>
    </recommendedName>
</protein>
<keyword evidence="12" id="KW-1185">Reference proteome</keyword>
<keyword evidence="11" id="KW-0808">Transferase</keyword>
<evidence type="ECO:0000256" key="5">
    <source>
        <dbReference type="ARBA" id="ARBA00022763"/>
    </source>
</evidence>
<dbReference type="RefSeq" id="WP_077991316.1">
    <property type="nucleotide sequence ID" value="NZ_CP015625.1"/>
</dbReference>
<dbReference type="GO" id="GO:0046872">
    <property type="term" value="F:metal ion binding"/>
    <property type="evidence" value="ECO:0007669"/>
    <property type="project" value="UniProtKB-KW"/>
</dbReference>
<sequence length="503" mass="58209">MKTVVLENQGNFDEWRKQARLLLQEQVRPENIFWRYKSKPALFDETDNFSPLAKNPDTRQKTQKFFVPKQFLNLAKNVICHESEDSAALLYRLLYRLQQDKTVLEKIYESDIATALSRQKAVCHDIHHMHAFLRFNEIGNINPDSFRRCFTAWYEPQHFIVSEATPFFCKRFGDMDWQILTPKGSAYYCNGTFLIGEPVLKKPESKDELEDLWKTYFASIFNPARLKVKTMQSHMPKKYWGNLPEAQMIDSLVGNAESRIRDMEQQPILPPPRFHSRLSGKFGLNSLQTNFQPETTPETLDILDESIRQCKRCPLHCSATQAVCGEGPENASLMIVGEQPGDREDLVGRPFVGPAGQVFDQAARKVGLKRDEVYMTNAVKHFKYELKGRKRLHKKAHRTEIEHCRWWLMKEIAIIKPKLIVAMGSTALFSLTGLIAPITRYAGRLISTEENIPVLATVHPSYLLRIISEQSRKQEIEKFEQSLRLVRQKTALKNTLPKNELKK</sequence>
<dbReference type="PANTHER" id="PTHR33693">
    <property type="entry name" value="TYPE-5 URACIL-DNA GLYCOSYLASE"/>
    <property type="match status" value="1"/>
</dbReference>
<dbReference type="InterPro" id="IPR005273">
    <property type="entry name" value="Ura-DNA_glyco_family4"/>
</dbReference>
<dbReference type="InterPro" id="IPR025404">
    <property type="entry name" value="DUF4130"/>
</dbReference>
<evidence type="ECO:0000256" key="2">
    <source>
        <dbReference type="ARBA" id="ARBA00019403"/>
    </source>
</evidence>
<gene>
    <name evidence="11" type="ORF">BBC0122_006500</name>
</gene>
<keyword evidence="3" id="KW-0004">4Fe-4S</keyword>
<keyword evidence="7" id="KW-0408">Iron</keyword>
<dbReference type="GO" id="GO:0051539">
    <property type="term" value="F:4 iron, 4 sulfur cluster binding"/>
    <property type="evidence" value="ECO:0007669"/>
    <property type="project" value="UniProtKB-KW"/>
</dbReference>
<dbReference type="KEGG" id="bapi:BBC0122_006500"/>
<dbReference type="InterPro" id="IPR036895">
    <property type="entry name" value="Uracil-DNA_glycosylase-like_sf"/>
</dbReference>
<evidence type="ECO:0000256" key="9">
    <source>
        <dbReference type="ARBA" id="ARBA00023204"/>
    </source>
</evidence>
<dbReference type="InterPro" id="IPR023875">
    <property type="entry name" value="DNA_repair_put"/>
</dbReference>
<dbReference type="SMART" id="SM00987">
    <property type="entry name" value="UreE_C"/>
    <property type="match status" value="1"/>
</dbReference>
<dbReference type="NCBIfam" id="TIGR03914">
    <property type="entry name" value="UDG_fam_dom"/>
    <property type="match status" value="1"/>
</dbReference>
<dbReference type="Pfam" id="PF03167">
    <property type="entry name" value="UDG"/>
    <property type="match status" value="1"/>
</dbReference>
<dbReference type="GO" id="GO:0006281">
    <property type="term" value="P:DNA repair"/>
    <property type="evidence" value="ECO:0007669"/>
    <property type="project" value="UniProtKB-KW"/>
</dbReference>
<evidence type="ECO:0000313" key="12">
    <source>
        <dbReference type="Proteomes" id="UP000189632"/>
    </source>
</evidence>
<dbReference type="GO" id="GO:0016779">
    <property type="term" value="F:nucleotidyltransferase activity"/>
    <property type="evidence" value="ECO:0007669"/>
    <property type="project" value="UniProtKB-KW"/>
</dbReference>
<evidence type="ECO:0000256" key="7">
    <source>
        <dbReference type="ARBA" id="ARBA00023004"/>
    </source>
</evidence>
<proteinExistence type="inferred from homology"/>
<evidence type="ECO:0000259" key="10">
    <source>
        <dbReference type="SMART" id="SM00986"/>
    </source>
</evidence>
<dbReference type="AlphaFoldDB" id="A0A1U9MGE2"/>
<dbReference type="SMART" id="SM00986">
    <property type="entry name" value="UDG"/>
    <property type="match status" value="1"/>
</dbReference>
<evidence type="ECO:0000256" key="3">
    <source>
        <dbReference type="ARBA" id="ARBA00022485"/>
    </source>
</evidence>
<keyword evidence="4" id="KW-0479">Metal-binding</keyword>
<dbReference type="NCBIfam" id="TIGR03915">
    <property type="entry name" value="SAM_7_link_chp"/>
    <property type="match status" value="1"/>
</dbReference>
<dbReference type="InterPro" id="IPR051536">
    <property type="entry name" value="UDG_Type-4/5"/>
</dbReference>
<keyword evidence="8" id="KW-0411">Iron-sulfur</keyword>
<keyword evidence="11" id="KW-0548">Nucleotidyltransferase</keyword>
<dbReference type="SUPFAM" id="SSF52141">
    <property type="entry name" value="Uracil-DNA glycosylase-like"/>
    <property type="match status" value="1"/>
</dbReference>
<evidence type="ECO:0000256" key="8">
    <source>
        <dbReference type="ARBA" id="ARBA00023014"/>
    </source>
</evidence>
<organism evidence="11 12">
    <name type="scientific">Bartonella choladocola</name>
    <dbReference type="NCBI Taxonomy" id="2750995"/>
    <lineage>
        <taxon>Bacteria</taxon>
        <taxon>Pseudomonadati</taxon>
        <taxon>Pseudomonadota</taxon>
        <taxon>Alphaproteobacteria</taxon>
        <taxon>Hyphomicrobiales</taxon>
        <taxon>Bartonellaceae</taxon>
        <taxon>Bartonella</taxon>
    </lineage>
</organism>
<keyword evidence="9" id="KW-0234">DNA repair</keyword>
<evidence type="ECO:0000256" key="4">
    <source>
        <dbReference type="ARBA" id="ARBA00022723"/>
    </source>
</evidence>
<dbReference type="Proteomes" id="UP000189632">
    <property type="component" value="Chromosome"/>
</dbReference>
<dbReference type="CDD" id="cd10030">
    <property type="entry name" value="UDG-F4_TTUDGA_SPO1dp_like"/>
    <property type="match status" value="1"/>
</dbReference>
<name>A0A1U9MGE2_9HYPH</name>
<feature type="domain" description="Uracil-DNA glycosylase-like" evidence="10">
    <location>
        <begin position="324"/>
        <end position="483"/>
    </location>
</feature>
<dbReference type="Pfam" id="PF13566">
    <property type="entry name" value="DUF4130"/>
    <property type="match status" value="1"/>
</dbReference>
<reference evidence="11 12" key="1">
    <citation type="submission" date="2016-11" db="EMBL/GenBank/DDBJ databases">
        <title>Comparative genomics of Bartonella apis.</title>
        <authorList>
            <person name="Engel P."/>
        </authorList>
    </citation>
    <scope>NUCLEOTIDE SEQUENCE [LARGE SCALE GENOMIC DNA]</scope>
    <source>
        <strain evidence="11 12">BBC0122</strain>
    </source>
</reference>
<keyword evidence="6" id="KW-0378">Hydrolase</keyword>